<dbReference type="EMBL" id="CP017708">
    <property type="protein sequence ID" value="AOY81580.1"/>
    <property type="molecule type" value="Genomic_DNA"/>
</dbReference>
<evidence type="ECO:0000313" key="2">
    <source>
        <dbReference type="Proteomes" id="UP000176944"/>
    </source>
</evidence>
<gene>
    <name evidence="1" type="ORF">BJP36_18325</name>
</gene>
<sequence length="132" mass="14700">MNPSSSDTTPALVEQEINLDARELLGTWKNTNSQTKNITKAIIEFDEGQLTIHIFSAGSPQLDDWGKAKLQAFTSDQSSPVLGGFITQYSRGFVETSIAANCKRGVLVLQVYNSYKDSNGKFNDFSREFFHK</sequence>
<organism evidence="1 2">
    <name type="scientific">Moorena producens (strain JHB)</name>
    <dbReference type="NCBI Taxonomy" id="1454205"/>
    <lineage>
        <taxon>Bacteria</taxon>
        <taxon>Bacillati</taxon>
        <taxon>Cyanobacteriota</taxon>
        <taxon>Cyanophyceae</taxon>
        <taxon>Coleofasciculales</taxon>
        <taxon>Coleofasciculaceae</taxon>
        <taxon>Moorena</taxon>
    </lineage>
</organism>
<accession>A0A1D9G2D1</accession>
<name>A0A1D9G2D1_MOOP1</name>
<dbReference type="Proteomes" id="UP000176944">
    <property type="component" value="Chromosome"/>
</dbReference>
<protein>
    <recommendedName>
        <fullName evidence="3">Lipocalin-like domain-containing protein</fullName>
    </recommendedName>
</protein>
<evidence type="ECO:0000313" key="1">
    <source>
        <dbReference type="EMBL" id="AOY81580.1"/>
    </source>
</evidence>
<evidence type="ECO:0008006" key="3">
    <source>
        <dbReference type="Google" id="ProtNLM"/>
    </source>
</evidence>
<proteinExistence type="predicted"/>
<reference evidence="2" key="1">
    <citation type="submission" date="2016-10" db="EMBL/GenBank/DDBJ databases">
        <title>Comparative genomics uncovers the prolific and rare metabolic potential of the cyanobacterial genus Moorea.</title>
        <authorList>
            <person name="Leao T."/>
            <person name="Castelao G."/>
            <person name="Korobeynikov A."/>
            <person name="Monroe E.A."/>
            <person name="Podell S."/>
            <person name="Glukhov E."/>
            <person name="Allen E."/>
            <person name="Gerwick W.H."/>
            <person name="Gerwick L."/>
        </authorList>
    </citation>
    <scope>NUCLEOTIDE SEQUENCE [LARGE SCALE GENOMIC DNA]</scope>
    <source>
        <strain evidence="2">JHB</strain>
    </source>
</reference>
<dbReference type="AlphaFoldDB" id="A0A1D9G2D1"/>